<dbReference type="EMBL" id="KQ965732">
    <property type="protein sequence ID" value="KXS21919.1"/>
    <property type="molecule type" value="Genomic_DNA"/>
</dbReference>
<evidence type="ECO:0000256" key="1">
    <source>
        <dbReference type="ARBA" id="ARBA00038376"/>
    </source>
</evidence>
<gene>
    <name evidence="3" type="ORF">M427DRAFT_130603</name>
</gene>
<dbReference type="Pfam" id="PF13460">
    <property type="entry name" value="NAD_binding_10"/>
    <property type="match status" value="1"/>
</dbReference>
<dbReference type="GO" id="GO:0004074">
    <property type="term" value="F:biliverdin reductase [NAD(P)H] activity"/>
    <property type="evidence" value="ECO:0007669"/>
    <property type="project" value="TreeGrafter"/>
</dbReference>
<dbReference type="InterPro" id="IPR051606">
    <property type="entry name" value="Polyketide_Oxido-like"/>
</dbReference>
<comment type="similarity">
    <text evidence="1">Belongs to the avfA family.</text>
</comment>
<dbReference type="PANTHER" id="PTHR43355:SF2">
    <property type="entry name" value="FLAVIN REDUCTASE (NADPH)"/>
    <property type="match status" value="1"/>
</dbReference>
<dbReference type="InterPro" id="IPR016040">
    <property type="entry name" value="NAD(P)-bd_dom"/>
</dbReference>
<dbReference type="Gene3D" id="3.40.50.720">
    <property type="entry name" value="NAD(P)-binding Rossmann-like Domain"/>
    <property type="match status" value="1"/>
</dbReference>
<organism evidence="3 4">
    <name type="scientific">Gonapodya prolifera (strain JEL478)</name>
    <name type="common">Monoblepharis prolifera</name>
    <dbReference type="NCBI Taxonomy" id="1344416"/>
    <lineage>
        <taxon>Eukaryota</taxon>
        <taxon>Fungi</taxon>
        <taxon>Fungi incertae sedis</taxon>
        <taxon>Chytridiomycota</taxon>
        <taxon>Chytridiomycota incertae sedis</taxon>
        <taxon>Monoblepharidomycetes</taxon>
        <taxon>Monoblepharidales</taxon>
        <taxon>Gonapodyaceae</taxon>
        <taxon>Gonapodya</taxon>
    </lineage>
</organism>
<dbReference type="STRING" id="1344416.A0A139AYW7"/>
<reference evidence="3 4" key="1">
    <citation type="journal article" date="2015" name="Genome Biol. Evol.">
        <title>Phylogenomic analyses indicate that early fungi evolved digesting cell walls of algal ancestors of land plants.</title>
        <authorList>
            <person name="Chang Y."/>
            <person name="Wang S."/>
            <person name="Sekimoto S."/>
            <person name="Aerts A.L."/>
            <person name="Choi C."/>
            <person name="Clum A."/>
            <person name="LaButti K.M."/>
            <person name="Lindquist E.A."/>
            <person name="Yee Ngan C."/>
            <person name="Ohm R.A."/>
            <person name="Salamov A.A."/>
            <person name="Grigoriev I.V."/>
            <person name="Spatafora J.W."/>
            <person name="Berbee M.L."/>
        </authorList>
    </citation>
    <scope>NUCLEOTIDE SEQUENCE [LARGE SCALE GENOMIC DNA]</scope>
    <source>
        <strain evidence="3 4">JEL478</strain>
    </source>
</reference>
<proteinExistence type="inferred from homology"/>
<feature type="domain" description="NAD(P)-binding" evidence="2">
    <location>
        <begin position="11"/>
        <end position="221"/>
    </location>
</feature>
<evidence type="ECO:0000259" key="2">
    <source>
        <dbReference type="Pfam" id="PF13460"/>
    </source>
</evidence>
<dbReference type="SUPFAM" id="SSF51735">
    <property type="entry name" value="NAD(P)-binding Rossmann-fold domains"/>
    <property type="match status" value="1"/>
</dbReference>
<name>A0A139AYW7_GONPJ</name>
<dbReference type="Proteomes" id="UP000070544">
    <property type="component" value="Unassembled WGS sequence"/>
</dbReference>
<dbReference type="OMA" id="MLPLYHW"/>
<dbReference type="GO" id="GO:0042602">
    <property type="term" value="F:riboflavin reductase (NADPH) activity"/>
    <property type="evidence" value="ECO:0007669"/>
    <property type="project" value="TreeGrafter"/>
</dbReference>
<dbReference type="OrthoDB" id="63935at2759"/>
<protein>
    <recommendedName>
        <fullName evidence="2">NAD(P)-binding domain-containing protein</fullName>
    </recommendedName>
</protein>
<accession>A0A139AYW7</accession>
<evidence type="ECO:0000313" key="4">
    <source>
        <dbReference type="Proteomes" id="UP000070544"/>
    </source>
</evidence>
<dbReference type="PANTHER" id="PTHR43355">
    <property type="entry name" value="FLAVIN REDUCTASE (NADPH)"/>
    <property type="match status" value="1"/>
</dbReference>
<evidence type="ECO:0000313" key="3">
    <source>
        <dbReference type="EMBL" id="KXS21919.1"/>
    </source>
</evidence>
<keyword evidence="4" id="KW-1185">Reference proteome</keyword>
<dbReference type="PROSITE" id="PS51257">
    <property type="entry name" value="PROKAR_LIPOPROTEIN"/>
    <property type="match status" value="1"/>
</dbReference>
<sequence length="290" mass="31032">MSAKPTVTFFGATGGCAGSALAAALADGFICSALARNPAKLYDQLRTYHNLDLETISGTLTVITGDVTDATAVVSVLMSFPGGRPADVFVCGVGGAPALQWSIYPITLVDPHICEKAAKCVVDAVRAIQSADVPERRDWRPHLTVVTSTGIDDRHEDVPFLFRPLYHWLLAVPHKDKRIMENVVVNAWMDRPGSTSGCLGGFTIVRPSLLTDGEELGSPVVRVGAVDPPVYGGNVIAAGQAAKDDSKNEIRGPAVGYTISRRDVGKWIFENVIRQGSGDGWRNKLVTLTY</sequence>
<dbReference type="InterPro" id="IPR036291">
    <property type="entry name" value="NAD(P)-bd_dom_sf"/>
</dbReference>
<dbReference type="AlphaFoldDB" id="A0A139AYW7"/>